<keyword evidence="9 12" id="KW-0324">Glycolysis</keyword>
<feature type="site" description="Important for substrate specificity; cannot use PPi as phosphoryl donor" evidence="12">
    <location>
        <position position="181"/>
    </location>
</feature>
<dbReference type="GO" id="GO:0046872">
    <property type="term" value="F:metal ion binding"/>
    <property type="evidence" value="ECO:0007669"/>
    <property type="project" value="UniProtKB-KW"/>
</dbReference>
<dbReference type="GO" id="GO:0047334">
    <property type="term" value="F:diphosphate-fructose-6-phosphate 1-phosphotransferase activity"/>
    <property type="evidence" value="ECO:0007669"/>
    <property type="project" value="UniProtKB-EC"/>
</dbReference>
<keyword evidence="12" id="KW-0963">Cytoplasm</keyword>
<dbReference type="GO" id="GO:0006002">
    <property type="term" value="P:fructose 6-phosphate metabolic process"/>
    <property type="evidence" value="ECO:0007669"/>
    <property type="project" value="InterPro"/>
</dbReference>
<keyword evidence="6 12" id="KW-0418">Kinase</keyword>
<feature type="binding site" evidence="12">
    <location>
        <begin position="153"/>
        <end position="154"/>
    </location>
    <ligand>
        <name>ATP</name>
        <dbReference type="ChEBI" id="CHEBI:30616"/>
    </ligand>
</feature>
<evidence type="ECO:0000256" key="5">
    <source>
        <dbReference type="ARBA" id="ARBA00022741"/>
    </source>
</evidence>
<keyword evidence="7 12" id="KW-0067">ATP-binding</keyword>
<evidence type="ECO:0000256" key="8">
    <source>
        <dbReference type="ARBA" id="ARBA00022842"/>
    </source>
</evidence>
<dbReference type="AlphaFoldDB" id="A0A9D9HQN2"/>
<protein>
    <recommendedName>
        <fullName evidence="12">ATP-dependent 6-phosphofructokinase</fullName>
        <shortName evidence="12">ATP-PFK</shortName>
        <shortName evidence="12">Phosphofructokinase</shortName>
        <ecNumber evidence="12">2.7.1.11</ecNumber>
    </recommendedName>
    <alternativeName>
        <fullName evidence="12">Phosphohexokinase</fullName>
    </alternativeName>
</protein>
<feature type="active site" description="Proton acceptor" evidence="12">
    <location>
        <position position="210"/>
    </location>
</feature>
<reference evidence="14" key="1">
    <citation type="submission" date="2020-10" db="EMBL/GenBank/DDBJ databases">
        <authorList>
            <person name="Gilroy R."/>
        </authorList>
    </citation>
    <scope>NUCLEOTIDE SEQUENCE</scope>
    <source>
        <strain evidence="14">10532</strain>
    </source>
</reference>
<dbReference type="Proteomes" id="UP000823638">
    <property type="component" value="Unassembled WGS sequence"/>
</dbReference>
<feature type="binding site" evidence="12">
    <location>
        <begin position="361"/>
        <end position="364"/>
    </location>
    <ligand>
        <name>substrate</name>
    </ligand>
</feature>
<dbReference type="EC" id="2.7.1.11" evidence="12"/>
<dbReference type="PRINTS" id="PR00476">
    <property type="entry name" value="PHFRCTKINASE"/>
</dbReference>
<evidence type="ECO:0000256" key="3">
    <source>
        <dbReference type="ARBA" id="ARBA00022679"/>
    </source>
</evidence>
<comment type="cofactor">
    <cofactor evidence="1 12">
        <name>Mg(2+)</name>
        <dbReference type="ChEBI" id="CHEBI:18420"/>
    </cofactor>
</comment>
<accession>A0A9D9HQN2</accession>
<comment type="similarity">
    <text evidence="12">Belongs to the phosphofructokinase type A (PFKA) family. PPi-dependent PFK group II subfamily. Atypical ATP-dependent clade 'X' sub-subfamily.</text>
</comment>
<gene>
    <name evidence="12" type="primary">pfkA</name>
    <name evidence="14" type="ORF">IAA81_07690</name>
</gene>
<dbReference type="HAMAP" id="MF_01981">
    <property type="entry name" value="Phosphofructokinase_II_X"/>
    <property type="match status" value="1"/>
</dbReference>
<evidence type="ECO:0000256" key="2">
    <source>
        <dbReference type="ARBA" id="ARBA00003138"/>
    </source>
</evidence>
<comment type="catalytic activity">
    <reaction evidence="10 12">
        <text>beta-D-fructose 6-phosphate + ATP = beta-D-fructose 1,6-bisphosphate + ADP + H(+)</text>
        <dbReference type="Rhea" id="RHEA:16109"/>
        <dbReference type="ChEBI" id="CHEBI:15378"/>
        <dbReference type="ChEBI" id="CHEBI:30616"/>
        <dbReference type="ChEBI" id="CHEBI:32966"/>
        <dbReference type="ChEBI" id="CHEBI:57634"/>
        <dbReference type="ChEBI" id="CHEBI:456216"/>
        <dbReference type="EC" id="2.7.1.11"/>
    </reaction>
</comment>
<keyword evidence="3 12" id="KW-0808">Transferase</keyword>
<dbReference type="InterPro" id="IPR050929">
    <property type="entry name" value="PFKA"/>
</dbReference>
<dbReference type="GO" id="GO:0003872">
    <property type="term" value="F:6-phosphofructokinase activity"/>
    <property type="evidence" value="ECO:0007669"/>
    <property type="project" value="UniProtKB-UniRule"/>
</dbReference>
<proteinExistence type="inferred from homology"/>
<comment type="caution">
    <text evidence="14">The sequence shown here is derived from an EMBL/GenBank/DDBJ whole genome shotgun (WGS) entry which is preliminary data.</text>
</comment>
<comment type="function">
    <text evidence="2">Catalyzes the phosphorylation of D-fructose 6-phosphate, the first committing step of glycolysis. Uses inorganic phosphate (PPi) as phosphoryl donor instead of ATP like common ATP-dependent phosphofructokinases (ATP-PFKs), which renders the reaction reversible, and can thus function both in glycolysis and gluconeogenesis. Consistently, PPi-PFK can replace the enzymes of both the forward (ATP-PFK) and reverse (fructose-bisphosphatase (FBPase)) reactions.</text>
</comment>
<dbReference type="GO" id="GO:0005737">
    <property type="term" value="C:cytoplasm"/>
    <property type="evidence" value="ECO:0007669"/>
    <property type="project" value="UniProtKB-SubCell"/>
</dbReference>
<feature type="binding site" evidence="12">
    <location>
        <begin position="179"/>
        <end position="182"/>
    </location>
    <ligand>
        <name>ATP</name>
        <dbReference type="ChEBI" id="CHEBI:30616"/>
    </ligand>
</feature>
<sequence>MSDTYDFSISDLGARKVPSPIKLSSVPGDFVANYVTDDDRIRYEIDTRSGSMKEPLEKANLIEKAGPRANLFFSPKQVHAAIVTCGGLCPGLNDVIRAIVRCLWNRYGVRRISGIPYGFKGLIAEYGYSPVDLDPEIVDDIHKTGGSFLGTSRGGGDRVMEIVDSVERMNINMLFIIGGDGTQKGSLEIAEEIEKRGMKIAVVGIPKTVDNDLSFIQKSFGFDTAVVKATEAVSAAHMEAHSQINGIGLVKLMGRESGFIATHTVLASHEANFCLIPEVPFDLEGDEGLLHYVEDRIQTRGHSVMVVAEGAGQDLLSGDNGFDASGNKKLGDIGVFLRDRITEYFESKKIHINLKYIDPSYQIRSSPAAAIDSIYCERLGNNAVHAAMAGKTKLLIGLVHNEFVHLPIKLAVAKRNYVDPEGALWRDALDATGQPVLMVNDKAAFVSNSRKKQEGSKK</sequence>
<dbReference type="Gene3D" id="3.40.50.450">
    <property type="match status" value="1"/>
</dbReference>
<evidence type="ECO:0000256" key="4">
    <source>
        <dbReference type="ARBA" id="ARBA00022723"/>
    </source>
</evidence>
<comment type="catalytic activity">
    <reaction evidence="11">
        <text>beta-D-fructose 6-phosphate + diphosphate = beta-D-fructose 1,6-bisphosphate + phosphate + H(+)</text>
        <dbReference type="Rhea" id="RHEA:13613"/>
        <dbReference type="ChEBI" id="CHEBI:15378"/>
        <dbReference type="ChEBI" id="CHEBI:32966"/>
        <dbReference type="ChEBI" id="CHEBI:33019"/>
        <dbReference type="ChEBI" id="CHEBI:43474"/>
        <dbReference type="ChEBI" id="CHEBI:57634"/>
        <dbReference type="EC" id="2.7.1.90"/>
    </reaction>
</comment>
<name>A0A9D9HQN2_9SPIR</name>
<feature type="binding site" evidence="12">
    <location>
        <position position="180"/>
    </location>
    <ligand>
        <name>Mg(2+)</name>
        <dbReference type="ChEBI" id="CHEBI:18420"/>
        <note>catalytic</note>
    </ligand>
</feature>
<evidence type="ECO:0000256" key="7">
    <source>
        <dbReference type="ARBA" id="ARBA00022840"/>
    </source>
</evidence>
<reference evidence="14" key="2">
    <citation type="journal article" date="2021" name="PeerJ">
        <title>Extensive microbial diversity within the chicken gut microbiome revealed by metagenomics and culture.</title>
        <authorList>
            <person name="Gilroy R."/>
            <person name="Ravi A."/>
            <person name="Getino M."/>
            <person name="Pursley I."/>
            <person name="Horton D.L."/>
            <person name="Alikhan N.F."/>
            <person name="Baker D."/>
            <person name="Gharbi K."/>
            <person name="Hall N."/>
            <person name="Watson M."/>
            <person name="Adriaenssens E.M."/>
            <person name="Foster-Nyarko E."/>
            <person name="Jarju S."/>
            <person name="Secka A."/>
            <person name="Antonio M."/>
            <person name="Oren A."/>
            <person name="Chaudhuri R.R."/>
            <person name="La Ragione R."/>
            <person name="Hildebrand F."/>
            <person name="Pallen M.J."/>
        </authorList>
    </citation>
    <scope>NUCLEOTIDE SEQUENCE</scope>
    <source>
        <strain evidence="14">10532</strain>
    </source>
</reference>
<feature type="binding site" evidence="12">
    <location>
        <begin position="253"/>
        <end position="255"/>
    </location>
    <ligand>
        <name>substrate</name>
    </ligand>
</feature>
<dbReference type="NCBIfam" id="NF005301">
    <property type="entry name" value="PRK06830.1"/>
    <property type="match status" value="1"/>
</dbReference>
<comment type="pathway">
    <text evidence="12">Carbohydrate degradation; glycolysis; D-glyceraldehyde 3-phosphate and glycerone phosphate from D-glucose: step 3/4.</text>
</comment>
<feature type="binding site" evidence="12">
    <location>
        <position position="309"/>
    </location>
    <ligand>
        <name>substrate</name>
    </ligand>
</feature>
<dbReference type="FunFam" id="3.40.50.450:FF:000002">
    <property type="entry name" value="ATP-dependent 6-phosphofructokinase"/>
    <property type="match status" value="1"/>
</dbReference>
<dbReference type="InterPro" id="IPR012004">
    <property type="entry name" value="PyroP-dep_PFK_TP0108"/>
</dbReference>
<evidence type="ECO:0000256" key="11">
    <source>
        <dbReference type="ARBA" id="ARBA00048072"/>
    </source>
</evidence>
<evidence type="ECO:0000313" key="15">
    <source>
        <dbReference type="Proteomes" id="UP000823638"/>
    </source>
</evidence>
<dbReference type="InterPro" id="IPR022953">
    <property type="entry name" value="ATP_PFK"/>
</dbReference>
<organism evidence="14 15">
    <name type="scientific">Candidatus Gallitreponema excrementavium</name>
    <dbReference type="NCBI Taxonomy" id="2840840"/>
    <lineage>
        <taxon>Bacteria</taxon>
        <taxon>Pseudomonadati</taxon>
        <taxon>Spirochaetota</taxon>
        <taxon>Spirochaetia</taxon>
        <taxon>Spirochaetales</taxon>
        <taxon>Candidatus Gallitreponema</taxon>
    </lineage>
</organism>
<dbReference type="GO" id="GO:0005524">
    <property type="term" value="F:ATP binding"/>
    <property type="evidence" value="ECO:0007669"/>
    <property type="project" value="UniProtKB-KW"/>
</dbReference>
<feature type="domain" description="Phosphofructokinase" evidence="13">
    <location>
        <begin position="80"/>
        <end position="386"/>
    </location>
</feature>
<evidence type="ECO:0000256" key="1">
    <source>
        <dbReference type="ARBA" id="ARBA00001946"/>
    </source>
</evidence>
<dbReference type="Pfam" id="PF00365">
    <property type="entry name" value="PFK"/>
    <property type="match status" value="1"/>
</dbReference>
<dbReference type="PANTHER" id="PTHR45770">
    <property type="entry name" value="ATP-DEPENDENT 6-PHOSPHOFRUCTOKINASE 1"/>
    <property type="match status" value="1"/>
</dbReference>
<comment type="subunit">
    <text evidence="12">Homodimer.</text>
</comment>
<dbReference type="InterPro" id="IPR035966">
    <property type="entry name" value="PKF_sf"/>
</dbReference>
<evidence type="ECO:0000256" key="10">
    <source>
        <dbReference type="ARBA" id="ARBA00048070"/>
    </source>
</evidence>
<dbReference type="PIRSF" id="PIRSF000534">
    <property type="entry name" value="PPi_PFK_TP0108"/>
    <property type="match status" value="1"/>
</dbReference>
<evidence type="ECO:0000256" key="9">
    <source>
        <dbReference type="ARBA" id="ARBA00023152"/>
    </source>
</evidence>
<evidence type="ECO:0000256" key="6">
    <source>
        <dbReference type="ARBA" id="ARBA00022777"/>
    </source>
</evidence>
<dbReference type="SUPFAM" id="SSF53784">
    <property type="entry name" value="Phosphofructokinase"/>
    <property type="match status" value="1"/>
</dbReference>
<evidence type="ECO:0000256" key="12">
    <source>
        <dbReference type="HAMAP-Rule" id="MF_01981"/>
    </source>
</evidence>
<feature type="binding site" evidence="12">
    <location>
        <begin position="208"/>
        <end position="210"/>
    </location>
    <ligand>
        <name>substrate</name>
    </ligand>
</feature>
<keyword evidence="4 12" id="KW-0479">Metal-binding</keyword>
<dbReference type="InterPro" id="IPR000023">
    <property type="entry name" value="Phosphofructokinase_dom"/>
</dbReference>
<dbReference type="EMBL" id="JADIMM010000087">
    <property type="protein sequence ID" value="MBO8458094.1"/>
    <property type="molecule type" value="Genomic_DNA"/>
</dbReference>
<keyword evidence="8 12" id="KW-0460">Magnesium</keyword>
<keyword evidence="5 12" id="KW-0547">Nucleotide-binding</keyword>
<comment type="subcellular location">
    <subcellularLocation>
        <location evidence="12">Cytoplasm</location>
    </subcellularLocation>
</comment>
<evidence type="ECO:0000259" key="13">
    <source>
        <dbReference type="Pfam" id="PF00365"/>
    </source>
</evidence>
<evidence type="ECO:0000313" key="14">
    <source>
        <dbReference type="EMBL" id="MBO8458094.1"/>
    </source>
</evidence>
<comment type="function">
    <text evidence="12">Catalyzes the phosphorylation of D-fructose 6-phosphate to fructose 1,6-bisphosphate by ATP, the first committing step of glycolysis.</text>
</comment>
<feature type="binding site" evidence="12">
    <location>
        <position position="87"/>
    </location>
    <ligand>
        <name>ATP</name>
        <dbReference type="ChEBI" id="CHEBI:30616"/>
    </ligand>
</feature>